<dbReference type="InterPro" id="IPR019826">
    <property type="entry name" value="Carboxylesterase_B_AS"/>
</dbReference>
<reference evidence="5" key="1">
    <citation type="submission" date="2022-07" db="EMBL/GenBank/DDBJ databases">
        <title>Fungi with potential for degradation of polypropylene.</title>
        <authorList>
            <person name="Gostincar C."/>
        </authorList>
    </citation>
    <scope>NUCLEOTIDE SEQUENCE</scope>
    <source>
        <strain evidence="5">EXF-13287</strain>
    </source>
</reference>
<feature type="chain" id="PRO_5041485531" description="Carboxylic ester hydrolase" evidence="3">
    <location>
        <begin position="19"/>
        <end position="532"/>
    </location>
</feature>
<dbReference type="GO" id="GO:0052689">
    <property type="term" value="F:carboxylic ester hydrolase activity"/>
    <property type="evidence" value="ECO:0007669"/>
    <property type="project" value="TreeGrafter"/>
</dbReference>
<keyword evidence="2 3" id="KW-0378">Hydrolase</keyword>
<dbReference type="Pfam" id="PF00135">
    <property type="entry name" value="COesterase"/>
    <property type="match status" value="1"/>
</dbReference>
<dbReference type="PANTHER" id="PTHR43918:SF4">
    <property type="entry name" value="CARBOXYLIC ESTER HYDROLASE"/>
    <property type="match status" value="1"/>
</dbReference>
<proteinExistence type="inferred from homology"/>
<dbReference type="InterPro" id="IPR050654">
    <property type="entry name" value="AChE-related_enzymes"/>
</dbReference>
<dbReference type="InterPro" id="IPR029058">
    <property type="entry name" value="AB_hydrolase_fold"/>
</dbReference>
<organism evidence="5 6">
    <name type="scientific">Coniochaeta hoffmannii</name>
    <dbReference type="NCBI Taxonomy" id="91930"/>
    <lineage>
        <taxon>Eukaryota</taxon>
        <taxon>Fungi</taxon>
        <taxon>Dikarya</taxon>
        <taxon>Ascomycota</taxon>
        <taxon>Pezizomycotina</taxon>
        <taxon>Sordariomycetes</taxon>
        <taxon>Sordariomycetidae</taxon>
        <taxon>Coniochaetales</taxon>
        <taxon>Coniochaetaceae</taxon>
        <taxon>Coniochaeta</taxon>
    </lineage>
</organism>
<evidence type="ECO:0000256" key="1">
    <source>
        <dbReference type="ARBA" id="ARBA00005964"/>
    </source>
</evidence>
<gene>
    <name evidence="5" type="ORF">NKR19_g4186</name>
</gene>
<keyword evidence="6" id="KW-1185">Reference proteome</keyword>
<dbReference type="Gene3D" id="3.40.50.1820">
    <property type="entry name" value="alpha/beta hydrolase"/>
    <property type="match status" value="1"/>
</dbReference>
<dbReference type="PANTHER" id="PTHR43918">
    <property type="entry name" value="ACETYLCHOLINESTERASE"/>
    <property type="match status" value="1"/>
</dbReference>
<name>A0AA38RRD3_9PEZI</name>
<dbReference type="Proteomes" id="UP001174691">
    <property type="component" value="Unassembled WGS sequence"/>
</dbReference>
<evidence type="ECO:0000256" key="2">
    <source>
        <dbReference type="ARBA" id="ARBA00022801"/>
    </source>
</evidence>
<sequence length="532" mass="56354">MFAKYSVIFGALLNSATAATSHAPTAVVGPGLLIGTTTVLPSATATVNKFLGVPYAVTPPKRFLPPERLLRYSGPLNTTRPPHLCIQQNYAHETAAQVADESEDCLYLNVYAPAGCTAKGGRAVMVWIHGGDLTSGTSSAFDGSSIAANQHVVVVTFNYRVNVFGFSNAPNLPLESRNVGFWDQRLALTWVQENIAAFGGDPGKVTIFGESSGASSVDRLLTTMPDGVPLPFRAAILQSGQATVSPFVRDGGPASWTALASALNCTSASDNAEFACVQSADALDIRNILNSAGLEFRPVNDNVTQRATPIVEARRAGSVAKVPILAGSNGQEGMNLGPQYGITNFSSVTQADLELFLLAVTKSAELVGAVQPLIDAIRGSSPWLNFFEAGAQLYTEVLYQCPCKIVTDASIHDNIPTWRYYYNATIPNVQPEGYPTLGAFHGAELDVVFGTYPADNATEQEIALSAAIQTAWATFAKDPMAGPGWKALDATSDEIACLGCDGRSDIQMVPASVVDSRCSLYAPLYTASTPYF</sequence>
<dbReference type="InterPro" id="IPR019819">
    <property type="entry name" value="Carboxylesterase_B_CS"/>
</dbReference>
<dbReference type="EMBL" id="JANBVN010000051">
    <property type="protein sequence ID" value="KAJ9156753.1"/>
    <property type="molecule type" value="Genomic_DNA"/>
</dbReference>
<dbReference type="AlphaFoldDB" id="A0AA38RRD3"/>
<feature type="domain" description="Carboxylesterase type B" evidence="4">
    <location>
        <begin position="31"/>
        <end position="478"/>
    </location>
</feature>
<comment type="caution">
    <text evidence="5">The sequence shown here is derived from an EMBL/GenBank/DDBJ whole genome shotgun (WGS) entry which is preliminary data.</text>
</comment>
<dbReference type="SUPFAM" id="SSF53474">
    <property type="entry name" value="alpha/beta-Hydrolases"/>
    <property type="match status" value="1"/>
</dbReference>
<feature type="signal peptide" evidence="3">
    <location>
        <begin position="1"/>
        <end position="18"/>
    </location>
</feature>
<dbReference type="PROSITE" id="PS00122">
    <property type="entry name" value="CARBOXYLESTERASE_B_1"/>
    <property type="match status" value="1"/>
</dbReference>
<protein>
    <recommendedName>
        <fullName evidence="3">Carboxylic ester hydrolase</fullName>
        <ecNumber evidence="3">3.1.1.-</ecNumber>
    </recommendedName>
</protein>
<dbReference type="InterPro" id="IPR002018">
    <property type="entry name" value="CarbesteraseB"/>
</dbReference>
<accession>A0AA38RRD3</accession>
<keyword evidence="3" id="KW-0732">Signal</keyword>
<dbReference type="PROSITE" id="PS00941">
    <property type="entry name" value="CARBOXYLESTERASE_B_2"/>
    <property type="match status" value="1"/>
</dbReference>
<evidence type="ECO:0000313" key="5">
    <source>
        <dbReference type="EMBL" id="KAJ9156753.1"/>
    </source>
</evidence>
<dbReference type="EC" id="3.1.1.-" evidence="3"/>
<evidence type="ECO:0000259" key="4">
    <source>
        <dbReference type="Pfam" id="PF00135"/>
    </source>
</evidence>
<evidence type="ECO:0000313" key="6">
    <source>
        <dbReference type="Proteomes" id="UP001174691"/>
    </source>
</evidence>
<evidence type="ECO:0000256" key="3">
    <source>
        <dbReference type="RuleBase" id="RU361235"/>
    </source>
</evidence>
<comment type="similarity">
    <text evidence="1 3">Belongs to the type-B carboxylesterase/lipase family.</text>
</comment>